<dbReference type="InterPro" id="IPR000679">
    <property type="entry name" value="Znf_GATA"/>
</dbReference>
<feature type="region of interest" description="Disordered" evidence="3">
    <location>
        <begin position="150"/>
        <end position="227"/>
    </location>
</feature>
<feature type="region of interest" description="Disordered" evidence="3">
    <location>
        <begin position="77"/>
        <end position="129"/>
    </location>
</feature>
<evidence type="ECO:0000313" key="6">
    <source>
        <dbReference type="Proteomes" id="UP000827986"/>
    </source>
</evidence>
<dbReference type="GO" id="GO:0007283">
    <property type="term" value="P:spermatogenesis"/>
    <property type="evidence" value="ECO:0007669"/>
    <property type="project" value="TreeGrafter"/>
</dbReference>
<keyword evidence="2" id="KW-0863">Zinc-finger</keyword>
<protein>
    <recommendedName>
        <fullName evidence="4">GATA-type domain-containing protein</fullName>
    </recommendedName>
</protein>
<keyword evidence="2" id="KW-0479">Metal-binding</keyword>
<keyword evidence="1" id="KW-0539">Nucleus</keyword>
<sequence length="400" mass="42812">MEGELFLDGHPPDFSLLQQLLFPPCLEPEPGSPARGPASPGGAARPAGRPRPEPPPSMACCLQVPDSSALSFLQESAQRLPQAPGGHEEPSRAPRAQHQQPPPGPAVRPGRSAPQPQPQPGASPLASLGTCSPMDTLSLISLHCSHLVSGAAAPASPPETRAGPQTTSPCLLPIDCNGSASREAGAAGQEGRSWEPGAGGPSQPEPGCRRRKPRKQPAPSRSAEARDPSFQGVTLCMRLCLCQGSSDGYQLLIRPQYSSATCGKRSRNPNPSHVSLTREFCRASSSEEDQGSLSVQSGKCCASCQTRKTPLWRIAEDGTPLCNACGIRYKKYRIRCFRCWNIPKKSGKPYSRCVNCGDRLRMAAAQQRTGKSCRFWSGRQADLLPVLSAVKRCRLGQRER</sequence>
<name>A0A9D3X6D0_9SAUR</name>
<keyword evidence="2" id="KW-0862">Zinc</keyword>
<dbReference type="AlphaFoldDB" id="A0A9D3X6D0"/>
<comment type="caution">
    <text evidence="5">The sequence shown here is derived from an EMBL/GenBank/DDBJ whole genome shotgun (WGS) entry which is preliminary data.</text>
</comment>
<evidence type="ECO:0000256" key="3">
    <source>
        <dbReference type="SAM" id="MobiDB-lite"/>
    </source>
</evidence>
<dbReference type="GO" id="GO:0005634">
    <property type="term" value="C:nucleus"/>
    <property type="evidence" value="ECO:0007669"/>
    <property type="project" value="TreeGrafter"/>
</dbReference>
<dbReference type="Proteomes" id="UP000827986">
    <property type="component" value="Unassembled WGS sequence"/>
</dbReference>
<keyword evidence="6" id="KW-1185">Reference proteome</keyword>
<dbReference type="GO" id="GO:0006357">
    <property type="term" value="P:regulation of transcription by RNA polymerase II"/>
    <property type="evidence" value="ECO:0007669"/>
    <property type="project" value="TreeGrafter"/>
</dbReference>
<dbReference type="PANTHER" id="PTHR47341">
    <property type="entry name" value="GATA-TYPE ZINC FINGER PROTEIN 1"/>
    <property type="match status" value="1"/>
</dbReference>
<dbReference type="Pfam" id="PF00320">
    <property type="entry name" value="GATA"/>
    <property type="match status" value="1"/>
</dbReference>
<dbReference type="InterPro" id="IPR053116">
    <property type="entry name" value="GATA-type_Znf_Regulator"/>
</dbReference>
<evidence type="ECO:0000256" key="2">
    <source>
        <dbReference type="PROSITE-ProRule" id="PRU00094"/>
    </source>
</evidence>
<dbReference type="PANTHER" id="PTHR47341:SF1">
    <property type="entry name" value="GATA-TYPE ZINC FINGER PROTEIN 1"/>
    <property type="match status" value="1"/>
</dbReference>
<dbReference type="CDD" id="cd00202">
    <property type="entry name" value="ZnF_GATA"/>
    <property type="match status" value="1"/>
</dbReference>
<feature type="region of interest" description="Disordered" evidence="3">
    <location>
        <begin position="23"/>
        <end position="65"/>
    </location>
</feature>
<gene>
    <name evidence="5" type="ORF">KIL84_020888</name>
</gene>
<accession>A0A9D3X6D0</accession>
<evidence type="ECO:0000313" key="5">
    <source>
        <dbReference type="EMBL" id="KAH1176154.1"/>
    </source>
</evidence>
<dbReference type="GO" id="GO:0048599">
    <property type="term" value="P:oocyte development"/>
    <property type="evidence" value="ECO:0007669"/>
    <property type="project" value="TreeGrafter"/>
</dbReference>
<dbReference type="PROSITE" id="PS50114">
    <property type="entry name" value="GATA_ZN_FINGER_2"/>
    <property type="match status" value="1"/>
</dbReference>
<proteinExistence type="predicted"/>
<evidence type="ECO:0000256" key="1">
    <source>
        <dbReference type="ARBA" id="ARBA00023242"/>
    </source>
</evidence>
<feature type="domain" description="GATA-type" evidence="4">
    <location>
        <begin position="295"/>
        <end position="330"/>
    </location>
</feature>
<reference evidence="5" key="1">
    <citation type="submission" date="2021-09" db="EMBL/GenBank/DDBJ databases">
        <title>The genome of Mauremys mutica provides insights into the evolution of semi-aquatic lifestyle.</title>
        <authorList>
            <person name="Gong S."/>
            <person name="Gao Y."/>
        </authorList>
    </citation>
    <scope>NUCLEOTIDE SEQUENCE</scope>
    <source>
        <strain evidence="5">MM-2020</strain>
        <tissue evidence="5">Muscle</tissue>
    </source>
</reference>
<dbReference type="Gene3D" id="3.30.50.10">
    <property type="entry name" value="Erythroid Transcription Factor GATA-1, subunit A"/>
    <property type="match status" value="1"/>
</dbReference>
<dbReference type="SUPFAM" id="SSF57716">
    <property type="entry name" value="Glucocorticoid receptor-like (DNA-binding domain)"/>
    <property type="match status" value="1"/>
</dbReference>
<organism evidence="5 6">
    <name type="scientific">Mauremys mutica</name>
    <name type="common">yellowpond turtle</name>
    <dbReference type="NCBI Taxonomy" id="74926"/>
    <lineage>
        <taxon>Eukaryota</taxon>
        <taxon>Metazoa</taxon>
        <taxon>Chordata</taxon>
        <taxon>Craniata</taxon>
        <taxon>Vertebrata</taxon>
        <taxon>Euteleostomi</taxon>
        <taxon>Archelosauria</taxon>
        <taxon>Testudinata</taxon>
        <taxon>Testudines</taxon>
        <taxon>Cryptodira</taxon>
        <taxon>Durocryptodira</taxon>
        <taxon>Testudinoidea</taxon>
        <taxon>Geoemydidae</taxon>
        <taxon>Geoemydinae</taxon>
        <taxon>Mauremys</taxon>
    </lineage>
</organism>
<dbReference type="GO" id="GO:0043565">
    <property type="term" value="F:sequence-specific DNA binding"/>
    <property type="evidence" value="ECO:0007669"/>
    <property type="project" value="InterPro"/>
</dbReference>
<dbReference type="GO" id="GO:0008270">
    <property type="term" value="F:zinc ion binding"/>
    <property type="evidence" value="ECO:0007669"/>
    <property type="project" value="UniProtKB-KW"/>
</dbReference>
<dbReference type="SMART" id="SM00401">
    <property type="entry name" value="ZnF_GATA"/>
    <property type="match status" value="1"/>
</dbReference>
<feature type="compositionally biased region" description="Low complexity" evidence="3">
    <location>
        <begin position="32"/>
        <end position="47"/>
    </location>
</feature>
<evidence type="ECO:0000259" key="4">
    <source>
        <dbReference type="PROSITE" id="PS50114"/>
    </source>
</evidence>
<dbReference type="EMBL" id="JAHDVG010000475">
    <property type="protein sequence ID" value="KAH1176154.1"/>
    <property type="molecule type" value="Genomic_DNA"/>
</dbReference>
<dbReference type="InterPro" id="IPR013088">
    <property type="entry name" value="Znf_NHR/GATA"/>
</dbReference>